<dbReference type="RefSeq" id="WP_174539422.1">
    <property type="nucleotide sequence ID" value="NZ_WHUT02000004.1"/>
</dbReference>
<dbReference type="GO" id="GO:0003824">
    <property type="term" value="F:catalytic activity"/>
    <property type="evidence" value="ECO:0007669"/>
    <property type="project" value="InterPro"/>
</dbReference>
<dbReference type="InterPro" id="IPR036318">
    <property type="entry name" value="FAD-bd_PCMH-like_sf"/>
</dbReference>
<dbReference type="PANTHER" id="PTHR11748:SF103">
    <property type="entry name" value="GLYCOLATE OXIDASE SUBUNIT GLCE"/>
    <property type="match status" value="1"/>
</dbReference>
<comment type="caution">
    <text evidence="4">The sequence shown here is derived from an EMBL/GenBank/DDBJ whole genome shotgun (WGS) entry which is preliminary data.</text>
</comment>
<keyword evidence="2" id="KW-0274">FAD</keyword>
<accession>A0A8X8GWA6</accession>
<proteinExistence type="predicted"/>
<dbReference type="InterPro" id="IPR016164">
    <property type="entry name" value="FAD-linked_Oxase-like_C"/>
</dbReference>
<feature type="domain" description="FAD-binding PCMH-type" evidence="3">
    <location>
        <begin position="1"/>
        <end position="172"/>
    </location>
</feature>
<protein>
    <submittedName>
        <fullName evidence="4">FAD-binding protein</fullName>
    </submittedName>
</protein>
<dbReference type="Proteomes" id="UP000484076">
    <property type="component" value="Unassembled WGS sequence"/>
</dbReference>
<evidence type="ECO:0000313" key="4">
    <source>
        <dbReference type="EMBL" id="NUB44292.1"/>
    </source>
</evidence>
<dbReference type="InterPro" id="IPR016169">
    <property type="entry name" value="FAD-bd_PCMH_sub2"/>
</dbReference>
<dbReference type="EMBL" id="WHUT02000004">
    <property type="protein sequence ID" value="NUB44292.1"/>
    <property type="molecule type" value="Genomic_DNA"/>
</dbReference>
<dbReference type="Gene3D" id="3.30.465.10">
    <property type="match status" value="1"/>
</dbReference>
<reference evidence="4" key="1">
    <citation type="submission" date="2020-05" db="EMBL/GenBank/DDBJ databases">
        <title>Fertoebacter nigrum gen. nov., sp. nov., a new member of the family Rhodobacteraceae.</title>
        <authorList>
            <person name="Szuroczki S."/>
            <person name="Abbaszade G."/>
            <person name="Buni D."/>
            <person name="Schumann P."/>
            <person name="Toth E."/>
        </authorList>
    </citation>
    <scope>NUCLEOTIDE SEQUENCE</scope>
    <source>
        <strain evidence="4">RG-N-1a</strain>
    </source>
</reference>
<dbReference type="InterPro" id="IPR006094">
    <property type="entry name" value="Oxid_FAD_bind_N"/>
</dbReference>
<keyword evidence="5" id="KW-1185">Reference proteome</keyword>
<evidence type="ECO:0000256" key="2">
    <source>
        <dbReference type="ARBA" id="ARBA00022827"/>
    </source>
</evidence>
<gene>
    <name evidence="4" type="ORF">GEU84_007850</name>
</gene>
<evidence type="ECO:0000313" key="5">
    <source>
        <dbReference type="Proteomes" id="UP000484076"/>
    </source>
</evidence>
<dbReference type="PANTHER" id="PTHR11748">
    <property type="entry name" value="D-LACTATE DEHYDROGENASE"/>
    <property type="match status" value="1"/>
</dbReference>
<organism evidence="4 5">
    <name type="scientific">Fertoeibacter niger</name>
    <dbReference type="NCBI Taxonomy" id="2656921"/>
    <lineage>
        <taxon>Bacteria</taxon>
        <taxon>Pseudomonadati</taxon>
        <taxon>Pseudomonadota</taxon>
        <taxon>Alphaproteobacteria</taxon>
        <taxon>Rhodobacterales</taxon>
        <taxon>Paracoccaceae</taxon>
        <taxon>Fertoeibacter</taxon>
    </lineage>
</organism>
<dbReference type="GO" id="GO:0071949">
    <property type="term" value="F:FAD binding"/>
    <property type="evidence" value="ECO:0007669"/>
    <property type="project" value="InterPro"/>
</dbReference>
<sequence>MRPGTEAELAEAVRGANGPLRIVGGGTRGIGRAVAGEVLETCGLAGISLYEPGALTLVAGAGTALAEVEAALSAEGQRLPFEVPDMRGLLGTAGDSTLGGVVAANASGPRRLQGACRDSLIGVRFVDGMGMVVKNGGRVMKNVTGYDLVKLMAGSWGTLGVLSEVAFKTLPVPETAATLVLDGLGDAQAVVAMAAALGSPYEVTGAAHWPGQGTFLRIEGFAASVAYRAGRLADVLAAFGDVTVEEGAARWPGIRDVAPFHGRAGDVWRLSVKPSDAAGIAARVPGDVLYDWGGGLVWALVAEGTDLRAVVGPFQGHATLLRASAVTRAHVAPFHPEPAGVAALTAGLRAKFDPRGILNPGLMA</sequence>
<dbReference type="Pfam" id="PF01565">
    <property type="entry name" value="FAD_binding_4"/>
    <property type="match status" value="1"/>
</dbReference>
<dbReference type="PROSITE" id="PS51387">
    <property type="entry name" value="FAD_PCMH"/>
    <property type="match status" value="1"/>
</dbReference>
<dbReference type="InterPro" id="IPR016166">
    <property type="entry name" value="FAD-bd_PCMH"/>
</dbReference>
<dbReference type="SUPFAM" id="SSF55103">
    <property type="entry name" value="FAD-linked oxidases, C-terminal domain"/>
    <property type="match status" value="1"/>
</dbReference>
<evidence type="ECO:0000259" key="3">
    <source>
        <dbReference type="PROSITE" id="PS51387"/>
    </source>
</evidence>
<dbReference type="SUPFAM" id="SSF56176">
    <property type="entry name" value="FAD-binding/transporter-associated domain-like"/>
    <property type="match status" value="1"/>
</dbReference>
<name>A0A8X8GWA6_9RHOB</name>
<evidence type="ECO:0000256" key="1">
    <source>
        <dbReference type="ARBA" id="ARBA00022630"/>
    </source>
</evidence>
<keyword evidence="1" id="KW-0285">Flavoprotein</keyword>
<dbReference type="AlphaFoldDB" id="A0A8X8GWA6"/>